<name>A0ACC4CVJ5_POPAL</name>
<proteinExistence type="predicted"/>
<keyword evidence="2" id="KW-1185">Reference proteome</keyword>
<protein>
    <submittedName>
        <fullName evidence="1">Uncharacterized protein</fullName>
    </submittedName>
</protein>
<comment type="caution">
    <text evidence="1">The sequence shown here is derived from an EMBL/GenBank/DDBJ whole genome shotgun (WGS) entry which is preliminary data.</text>
</comment>
<dbReference type="EMBL" id="RCHU02000002">
    <property type="protein sequence ID" value="KAL3604907.1"/>
    <property type="molecule type" value="Genomic_DNA"/>
</dbReference>
<organism evidence="1 2">
    <name type="scientific">Populus alba</name>
    <name type="common">White poplar</name>
    <dbReference type="NCBI Taxonomy" id="43335"/>
    <lineage>
        <taxon>Eukaryota</taxon>
        <taxon>Viridiplantae</taxon>
        <taxon>Streptophyta</taxon>
        <taxon>Embryophyta</taxon>
        <taxon>Tracheophyta</taxon>
        <taxon>Spermatophyta</taxon>
        <taxon>Magnoliopsida</taxon>
        <taxon>eudicotyledons</taxon>
        <taxon>Gunneridae</taxon>
        <taxon>Pentapetalae</taxon>
        <taxon>rosids</taxon>
        <taxon>fabids</taxon>
        <taxon>Malpighiales</taxon>
        <taxon>Salicaceae</taxon>
        <taxon>Saliceae</taxon>
        <taxon>Populus</taxon>
    </lineage>
</organism>
<dbReference type="Proteomes" id="UP000309997">
    <property type="component" value="Unassembled WGS sequence"/>
</dbReference>
<accession>A0ACC4CVJ5</accession>
<sequence>MKLFQLCLIVALLIFFGSSPRRTHAIRGSFSAPSTSHQVFRSPFSSSPFAQRAEEFASQKRFNSRNVATSACSDCDFFFDLNLKVHWTSINPVLVKPGRAGSVRQEHYPVKWILLRIDPAQFNFLTGTMRADADTETPILMATANTLYFIQQPYN</sequence>
<gene>
    <name evidence="1" type="ORF">D5086_005766</name>
</gene>
<evidence type="ECO:0000313" key="1">
    <source>
        <dbReference type="EMBL" id="KAL3604907.1"/>
    </source>
</evidence>
<reference evidence="1 2" key="1">
    <citation type="journal article" date="2024" name="Plant Biotechnol. J.">
        <title>Genome and CRISPR/Cas9 system of a widespread forest tree (Populus alba) in the world.</title>
        <authorList>
            <person name="Liu Y.J."/>
            <person name="Jiang P.F."/>
            <person name="Han X.M."/>
            <person name="Li X.Y."/>
            <person name="Wang H.M."/>
            <person name="Wang Y.J."/>
            <person name="Wang X.X."/>
            <person name="Zeng Q.Y."/>
        </authorList>
    </citation>
    <scope>NUCLEOTIDE SEQUENCE [LARGE SCALE GENOMIC DNA]</scope>
    <source>
        <strain evidence="2">cv. PAL-ZL1</strain>
    </source>
</reference>
<evidence type="ECO:0000313" key="2">
    <source>
        <dbReference type="Proteomes" id="UP000309997"/>
    </source>
</evidence>